<dbReference type="Gene3D" id="2.40.110.10">
    <property type="entry name" value="Butyryl-CoA Dehydrogenase, subunit A, domain 2"/>
    <property type="match status" value="1"/>
</dbReference>
<dbReference type="AlphaFoldDB" id="A0A8J6N4A2"/>
<evidence type="ECO:0000259" key="5">
    <source>
        <dbReference type="Pfam" id="PF00441"/>
    </source>
</evidence>
<dbReference type="GO" id="GO:0003995">
    <property type="term" value="F:acyl-CoA dehydrogenase activity"/>
    <property type="evidence" value="ECO:0007669"/>
    <property type="project" value="InterPro"/>
</dbReference>
<dbReference type="Proteomes" id="UP000650524">
    <property type="component" value="Unassembled WGS sequence"/>
</dbReference>
<dbReference type="PANTHER" id="PTHR43884">
    <property type="entry name" value="ACYL-COA DEHYDROGENASE"/>
    <property type="match status" value="1"/>
</dbReference>
<dbReference type="Gene3D" id="1.20.140.10">
    <property type="entry name" value="Butyryl-CoA Dehydrogenase, subunit A, domain 3"/>
    <property type="match status" value="1"/>
</dbReference>
<feature type="domain" description="Acyl-CoA dehydrogenase/oxidase C-terminal" evidence="5">
    <location>
        <begin position="229"/>
        <end position="374"/>
    </location>
</feature>
<dbReference type="PROSITE" id="PS00073">
    <property type="entry name" value="ACYL_COA_DH_2"/>
    <property type="match status" value="1"/>
</dbReference>
<comment type="cofactor">
    <cofactor evidence="1">
        <name>FAD</name>
        <dbReference type="ChEBI" id="CHEBI:57692"/>
    </cofactor>
</comment>
<dbReference type="InterPro" id="IPR036250">
    <property type="entry name" value="AcylCo_DH-like_C"/>
</dbReference>
<dbReference type="Pfam" id="PF02771">
    <property type="entry name" value="Acyl-CoA_dh_N"/>
    <property type="match status" value="1"/>
</dbReference>
<protein>
    <submittedName>
        <fullName evidence="7">Acyl-CoA dehydrogenase family protein</fullName>
    </submittedName>
</protein>
<keyword evidence="3" id="KW-0285">Flavoprotein</keyword>
<organism evidence="7 8">
    <name type="scientific">Candidatus Desulfacyla euxinica</name>
    <dbReference type="NCBI Taxonomy" id="2841693"/>
    <lineage>
        <taxon>Bacteria</taxon>
        <taxon>Deltaproteobacteria</taxon>
        <taxon>Candidatus Desulfacyla</taxon>
    </lineage>
</organism>
<dbReference type="EMBL" id="JACNJD010000379">
    <property type="protein sequence ID" value="MBC8179369.1"/>
    <property type="molecule type" value="Genomic_DNA"/>
</dbReference>
<dbReference type="InterPro" id="IPR037069">
    <property type="entry name" value="AcylCoA_DH/ox_N_sf"/>
</dbReference>
<gene>
    <name evidence="7" type="ORF">H8E19_18345</name>
</gene>
<dbReference type="InterPro" id="IPR009100">
    <property type="entry name" value="AcylCoA_DH/oxidase_NM_dom_sf"/>
</dbReference>
<dbReference type="SUPFAM" id="SSF56645">
    <property type="entry name" value="Acyl-CoA dehydrogenase NM domain-like"/>
    <property type="match status" value="1"/>
</dbReference>
<accession>A0A8J6N4A2</accession>
<proteinExistence type="inferred from homology"/>
<dbReference type="FunFam" id="1.20.140.10:FF:000004">
    <property type="entry name" value="Acyl-CoA dehydrogenase FadE25"/>
    <property type="match status" value="1"/>
</dbReference>
<dbReference type="SUPFAM" id="SSF47203">
    <property type="entry name" value="Acyl-CoA dehydrogenase C-terminal domain-like"/>
    <property type="match status" value="1"/>
</dbReference>
<dbReference type="InterPro" id="IPR013786">
    <property type="entry name" value="AcylCoA_DH/ox_N"/>
</dbReference>
<evidence type="ECO:0000256" key="2">
    <source>
        <dbReference type="ARBA" id="ARBA00009347"/>
    </source>
</evidence>
<comment type="caution">
    <text evidence="7">The sequence shown here is derived from an EMBL/GenBank/DDBJ whole genome shotgun (WGS) entry which is preliminary data.</text>
</comment>
<dbReference type="InterPro" id="IPR009075">
    <property type="entry name" value="AcylCo_DH/oxidase_C"/>
</dbReference>
<feature type="domain" description="Acyl-CoA dehydrogenase/oxidase N-terminal" evidence="6">
    <location>
        <begin position="8"/>
        <end position="119"/>
    </location>
</feature>
<evidence type="ECO:0000256" key="1">
    <source>
        <dbReference type="ARBA" id="ARBA00001974"/>
    </source>
</evidence>
<evidence type="ECO:0000313" key="7">
    <source>
        <dbReference type="EMBL" id="MBC8179369.1"/>
    </source>
</evidence>
<dbReference type="InterPro" id="IPR006089">
    <property type="entry name" value="Acyl-CoA_DH_CS"/>
</dbReference>
<reference evidence="7 8" key="1">
    <citation type="submission" date="2020-08" db="EMBL/GenBank/DDBJ databases">
        <title>Bridging the membrane lipid divide: bacteria of the FCB group superphylum have the potential to synthesize archaeal ether lipids.</title>
        <authorList>
            <person name="Villanueva L."/>
            <person name="Von Meijenfeldt F.A.B."/>
            <person name="Westbye A.B."/>
            <person name="Yadav S."/>
            <person name="Hopmans E.C."/>
            <person name="Dutilh B.E."/>
            <person name="Sinninghe Damste J.S."/>
        </authorList>
    </citation>
    <scope>NUCLEOTIDE SEQUENCE [LARGE SCALE GENOMIC DNA]</scope>
    <source>
        <strain evidence="7">NIOZ-UU27</strain>
    </source>
</reference>
<dbReference type="Gene3D" id="1.10.540.10">
    <property type="entry name" value="Acyl-CoA dehydrogenase/oxidase, N-terminal domain"/>
    <property type="match status" value="1"/>
</dbReference>
<dbReference type="Pfam" id="PF00441">
    <property type="entry name" value="Acyl-CoA_dh_1"/>
    <property type="match status" value="1"/>
</dbReference>
<comment type="similarity">
    <text evidence="2">Belongs to the acyl-CoA dehydrogenase family.</text>
</comment>
<dbReference type="PANTHER" id="PTHR43884:SF12">
    <property type="entry name" value="ISOVALERYL-COA DEHYDROGENASE, MITOCHONDRIAL-RELATED"/>
    <property type="match status" value="1"/>
</dbReference>
<dbReference type="GO" id="GO:0050660">
    <property type="term" value="F:flavin adenine dinucleotide binding"/>
    <property type="evidence" value="ECO:0007669"/>
    <property type="project" value="InterPro"/>
</dbReference>
<evidence type="ECO:0000259" key="6">
    <source>
        <dbReference type="Pfam" id="PF02771"/>
    </source>
</evidence>
<dbReference type="InterPro" id="IPR046373">
    <property type="entry name" value="Acyl-CoA_Oxase/DH_mid-dom_sf"/>
</dbReference>
<evidence type="ECO:0000256" key="4">
    <source>
        <dbReference type="ARBA" id="ARBA00022827"/>
    </source>
</evidence>
<name>A0A8J6N4A2_9DELT</name>
<sequence>METTYQLTKKQNFFQKNIESFVKQKIAPRVLETDQREGFPREILDQLAGNRLLGMLVSKDAGGEGAGFFDFCLALEGIAEVCPTSALICATQDMGARIISKEGTPDQKEAYLSKLMAGEAVFGYVLPQLDMLSLVLNDIPLSGSKEDEGFLFNDSECTIINGDAADVICLFAGNGDLANGFLIESGIQGLAVAEPKGMTGAEARCMCRAVLDNCRISKQYVLGKEGEGEKIWSELLLEGSCLTAGIALGIGQGALDYAIRYSKQREQFGLQIAKFQAVRILLAEMATKVEAVRHFVYKVAAAMDQNSRDRHKLCSMAKTFSSKMIMEVTTDAIQVCGGYGYMKDYPQQKMMRNAQLTQVINGSNQSHQLATSRWLLG</sequence>
<evidence type="ECO:0000313" key="8">
    <source>
        <dbReference type="Proteomes" id="UP000650524"/>
    </source>
</evidence>
<dbReference type="PIRSF" id="PIRSF016578">
    <property type="entry name" value="HsaA"/>
    <property type="match status" value="1"/>
</dbReference>
<keyword evidence="4" id="KW-0274">FAD</keyword>
<evidence type="ECO:0000256" key="3">
    <source>
        <dbReference type="ARBA" id="ARBA00022630"/>
    </source>
</evidence>